<proteinExistence type="predicted"/>
<organism evidence="1 2">
    <name type="scientific">Burkholderia ambifaria IOP40-10</name>
    <dbReference type="NCBI Taxonomy" id="396596"/>
    <lineage>
        <taxon>Bacteria</taxon>
        <taxon>Pseudomonadati</taxon>
        <taxon>Pseudomonadota</taxon>
        <taxon>Betaproteobacteria</taxon>
        <taxon>Burkholderiales</taxon>
        <taxon>Burkholderiaceae</taxon>
        <taxon>Burkholderia</taxon>
        <taxon>Burkholderia cepacia complex</taxon>
    </lineage>
</organism>
<reference evidence="1 2" key="1">
    <citation type="submission" date="2008-03" db="EMBL/GenBank/DDBJ databases">
        <title>Sequencing of the draft genome and assembly of Burkholderia ambifaria IOP40-10.</title>
        <authorList>
            <consortium name="US DOE Joint Genome Institute (JGI-PGF)"/>
            <person name="Copeland A."/>
            <person name="Lucas S."/>
            <person name="Lapidus A."/>
            <person name="Glavina del Rio T."/>
            <person name="Dalin E."/>
            <person name="Tice H."/>
            <person name="Bruce D."/>
            <person name="Goodwin L."/>
            <person name="Pitluck S."/>
            <person name="Larimer F."/>
            <person name="Land M.L."/>
            <person name="Hauser L."/>
            <person name="Tiedje J."/>
            <person name="Richardson P."/>
        </authorList>
    </citation>
    <scope>NUCLEOTIDE SEQUENCE [LARGE SCALE GENOMIC DNA]</scope>
    <source>
        <strain evidence="1 2">IOP40-10</strain>
    </source>
</reference>
<evidence type="ECO:0000313" key="2">
    <source>
        <dbReference type="Proteomes" id="UP000005463"/>
    </source>
</evidence>
<protein>
    <submittedName>
        <fullName evidence="1">Uncharacterized protein</fullName>
    </submittedName>
</protein>
<dbReference type="Proteomes" id="UP000005463">
    <property type="component" value="Unassembled WGS sequence"/>
</dbReference>
<name>B1FHX5_9BURK</name>
<evidence type="ECO:0000313" key="1">
    <source>
        <dbReference type="EMBL" id="EDT02846.1"/>
    </source>
</evidence>
<comment type="caution">
    <text evidence="1">The sequence shown here is derived from an EMBL/GenBank/DDBJ whole genome shotgun (WGS) entry which is preliminary data.</text>
</comment>
<dbReference type="PATRIC" id="fig|396596.7.peg.3962"/>
<dbReference type="EMBL" id="ABLC01000096">
    <property type="protein sequence ID" value="EDT02846.1"/>
    <property type="molecule type" value="Genomic_DNA"/>
</dbReference>
<accession>B1FHX5</accession>
<dbReference type="AlphaFoldDB" id="B1FHX5"/>
<sequence length="182" mass="20017">MSHIRSAWADCLQPDRDEDTGSGNVTDECAAIPWVGIRHLCAEATHMRGAALPSEHLPNRRIALKLRKPSMSSMRQSAAPGDTAVHSKVLILMGNARANCDRRCLEHRSGDGWPEHAETRLNAHHDSASVRRHRSCVARAVERRENTRECRAACADAHATCCALSMARPDSGREKLAKIAAR</sequence>
<gene>
    <name evidence="1" type="ORF">BamIOP4010DRAFT_3635</name>
</gene>